<dbReference type="SMART" id="SM00594">
    <property type="entry name" value="UAS"/>
    <property type="match status" value="1"/>
</dbReference>
<name>A0A427XHL4_9TREE</name>
<comment type="caution">
    <text evidence="4">The sequence shown here is derived from an EMBL/GenBank/DDBJ whole genome shotgun (WGS) entry which is preliminary data.</text>
</comment>
<dbReference type="GeneID" id="39586658"/>
<dbReference type="RefSeq" id="XP_028473537.1">
    <property type="nucleotide sequence ID" value="XM_028617859.1"/>
</dbReference>
<dbReference type="GO" id="GO:0036503">
    <property type="term" value="P:ERAD pathway"/>
    <property type="evidence" value="ECO:0007669"/>
    <property type="project" value="TreeGrafter"/>
</dbReference>
<feature type="region of interest" description="Disordered" evidence="2">
    <location>
        <begin position="53"/>
        <end position="111"/>
    </location>
</feature>
<dbReference type="STRING" id="105984.A0A427XHL4"/>
<reference evidence="4 5" key="1">
    <citation type="submission" date="2018-11" db="EMBL/GenBank/DDBJ databases">
        <title>Genome sequence of Apiotrichum porosum DSM 27194.</title>
        <authorList>
            <person name="Aliyu H."/>
            <person name="Gorte O."/>
            <person name="Ochsenreither K."/>
        </authorList>
    </citation>
    <scope>NUCLEOTIDE SEQUENCE [LARGE SCALE GENOMIC DNA]</scope>
    <source>
        <strain evidence="4 5">DSM 27194</strain>
    </source>
</reference>
<gene>
    <name evidence="4" type="ORF">EHS24_002115</name>
</gene>
<evidence type="ECO:0000313" key="4">
    <source>
        <dbReference type="EMBL" id="RSH78390.1"/>
    </source>
</evidence>
<sequence length="538" mass="59141">MSPTPAQTDALGQLWAITASTTDAARARDERVLREHSWDVELAVNHIFSGGATQGSRDTAGAGGSAAPSARKTETEGSAAAEDLGDLAVRSGVPLGPRRISGTTTPRPRPGQAGLGVWDTFVWPFSFIASILTGTWYFFIRTVVPLSLLPHLPRFLLPPPSRPPPSGPRDPTTASLRFVRDLETLTGGSAASGTLPDLWIGPYRDFLADVRKQGKVGVVVLVCAEHEDDEEFKRDVLADPEFVKCLKEHDIMIWAADVAGREGYMVSQTLLTTTYPSLTFASLLPVHQSSTPRLTILSTVQGPPSTATSSSTIIQTITTSILPRTATFLQRLRRERLTLEEARHLREEQDRAFREAERRDREKLLAARAQAELERVQRERDERDAEARVKLVEDRRHWRRYARKHLLPPSAGPVRLALRTPLNADRNVYQFTPGPSTLPLFVYAETRLIPKEDDPASDPDAPPAGYEHAWGFRLVTSFPRVEIELVETGGEEVWSQLKAAGGALFAEKIPGGDWGDAELKAANGGQESDDEEIVSDSD</sequence>
<protein>
    <recommendedName>
        <fullName evidence="3">UAS domain-containing protein</fullName>
    </recommendedName>
</protein>
<feature type="domain" description="UAS" evidence="3">
    <location>
        <begin position="177"/>
        <end position="318"/>
    </location>
</feature>
<dbReference type="InterPro" id="IPR006577">
    <property type="entry name" value="UAS"/>
</dbReference>
<dbReference type="OrthoDB" id="1026733at2759"/>
<keyword evidence="1" id="KW-0175">Coiled coil</keyword>
<keyword evidence="5" id="KW-1185">Reference proteome</keyword>
<feature type="coiled-coil region" evidence="1">
    <location>
        <begin position="329"/>
        <end position="386"/>
    </location>
</feature>
<accession>A0A427XHL4</accession>
<feature type="compositionally biased region" description="Acidic residues" evidence="2">
    <location>
        <begin position="527"/>
        <end position="538"/>
    </location>
</feature>
<evidence type="ECO:0000256" key="1">
    <source>
        <dbReference type="SAM" id="Coils"/>
    </source>
</evidence>
<dbReference type="PANTHER" id="PTHR23322:SF1">
    <property type="entry name" value="FAS-ASSOCIATED FACTOR 2"/>
    <property type="match status" value="1"/>
</dbReference>
<evidence type="ECO:0000256" key="2">
    <source>
        <dbReference type="SAM" id="MobiDB-lite"/>
    </source>
</evidence>
<organism evidence="4 5">
    <name type="scientific">Apiotrichum porosum</name>
    <dbReference type="NCBI Taxonomy" id="105984"/>
    <lineage>
        <taxon>Eukaryota</taxon>
        <taxon>Fungi</taxon>
        <taxon>Dikarya</taxon>
        <taxon>Basidiomycota</taxon>
        <taxon>Agaricomycotina</taxon>
        <taxon>Tremellomycetes</taxon>
        <taxon>Trichosporonales</taxon>
        <taxon>Trichosporonaceae</taxon>
        <taxon>Apiotrichum</taxon>
    </lineage>
</organism>
<feature type="region of interest" description="Disordered" evidence="2">
    <location>
        <begin position="510"/>
        <end position="538"/>
    </location>
</feature>
<dbReference type="Gene3D" id="3.40.30.10">
    <property type="entry name" value="Glutaredoxin"/>
    <property type="match status" value="1"/>
</dbReference>
<dbReference type="GO" id="GO:0043130">
    <property type="term" value="F:ubiquitin binding"/>
    <property type="evidence" value="ECO:0007669"/>
    <property type="project" value="TreeGrafter"/>
</dbReference>
<dbReference type="PANTHER" id="PTHR23322">
    <property type="entry name" value="FAS-ASSOCIATED PROTEIN"/>
    <property type="match status" value="1"/>
</dbReference>
<dbReference type="SUPFAM" id="SSF52833">
    <property type="entry name" value="Thioredoxin-like"/>
    <property type="match status" value="1"/>
</dbReference>
<evidence type="ECO:0000259" key="3">
    <source>
        <dbReference type="SMART" id="SM00594"/>
    </source>
</evidence>
<dbReference type="AlphaFoldDB" id="A0A427XHL4"/>
<dbReference type="Proteomes" id="UP000279236">
    <property type="component" value="Unassembled WGS sequence"/>
</dbReference>
<dbReference type="GO" id="GO:0005783">
    <property type="term" value="C:endoplasmic reticulum"/>
    <property type="evidence" value="ECO:0007669"/>
    <property type="project" value="TreeGrafter"/>
</dbReference>
<dbReference type="InterPro" id="IPR050730">
    <property type="entry name" value="UBX_domain-protein"/>
</dbReference>
<dbReference type="EMBL" id="RSCE01000012">
    <property type="protein sequence ID" value="RSH78390.1"/>
    <property type="molecule type" value="Genomic_DNA"/>
</dbReference>
<evidence type="ECO:0000313" key="5">
    <source>
        <dbReference type="Proteomes" id="UP000279236"/>
    </source>
</evidence>
<dbReference type="InterPro" id="IPR036249">
    <property type="entry name" value="Thioredoxin-like_sf"/>
</dbReference>
<proteinExistence type="predicted"/>